<evidence type="ECO:0000256" key="1">
    <source>
        <dbReference type="ARBA" id="ARBA00004651"/>
    </source>
</evidence>
<feature type="transmembrane region" description="Helical" evidence="6">
    <location>
        <begin position="325"/>
        <end position="343"/>
    </location>
</feature>
<dbReference type="Pfam" id="PF02653">
    <property type="entry name" value="BPD_transp_2"/>
    <property type="match status" value="1"/>
</dbReference>
<reference evidence="7" key="1">
    <citation type="journal article" date="2015" name="PeerJ">
        <title>First genomic representation of candidate bacterial phylum KSB3 points to enhanced environmental sensing as a trigger of wastewater bulking.</title>
        <authorList>
            <person name="Sekiguchi Y."/>
            <person name="Ohashi A."/>
            <person name="Parks D.H."/>
            <person name="Yamauchi T."/>
            <person name="Tyson G.W."/>
            <person name="Hugenholtz P."/>
        </authorList>
    </citation>
    <scope>NUCLEOTIDE SEQUENCE [LARGE SCALE GENOMIC DNA]</scope>
</reference>
<evidence type="ECO:0000256" key="4">
    <source>
        <dbReference type="ARBA" id="ARBA00022989"/>
    </source>
</evidence>
<feature type="transmembrane region" description="Helical" evidence="6">
    <location>
        <begin position="191"/>
        <end position="210"/>
    </location>
</feature>
<dbReference type="InterPro" id="IPR001851">
    <property type="entry name" value="ABC_transp_permease"/>
</dbReference>
<name>A0A081BNU3_9BACT</name>
<keyword evidence="2" id="KW-1003">Cell membrane</keyword>
<feature type="transmembrane region" description="Helical" evidence="6">
    <location>
        <begin position="263"/>
        <end position="284"/>
    </location>
</feature>
<evidence type="ECO:0000256" key="3">
    <source>
        <dbReference type="ARBA" id="ARBA00022692"/>
    </source>
</evidence>
<keyword evidence="4 6" id="KW-1133">Transmembrane helix</keyword>
<protein>
    <submittedName>
        <fullName evidence="7">Inner-membrane translocator</fullName>
    </submittedName>
</protein>
<feature type="transmembrane region" description="Helical" evidence="6">
    <location>
        <begin position="92"/>
        <end position="116"/>
    </location>
</feature>
<keyword evidence="5 6" id="KW-0472">Membrane</keyword>
<proteinExistence type="predicted"/>
<evidence type="ECO:0000256" key="6">
    <source>
        <dbReference type="SAM" id="Phobius"/>
    </source>
</evidence>
<evidence type="ECO:0000313" key="7">
    <source>
        <dbReference type="EMBL" id="GAK52059.1"/>
    </source>
</evidence>
<comment type="subcellular location">
    <subcellularLocation>
        <location evidence="1">Cell membrane</location>
        <topology evidence="1">Multi-pass membrane protein</topology>
    </subcellularLocation>
</comment>
<feature type="transmembrane region" description="Helical" evidence="6">
    <location>
        <begin position="12"/>
        <end position="31"/>
    </location>
</feature>
<keyword evidence="3 6" id="KW-0812">Transmembrane</keyword>
<dbReference type="HOGENOM" id="CLU_042763_0_0_0"/>
<feature type="transmembrane region" description="Helical" evidence="6">
    <location>
        <begin position="296"/>
        <end position="319"/>
    </location>
</feature>
<evidence type="ECO:0000313" key="8">
    <source>
        <dbReference type="Proteomes" id="UP000030700"/>
    </source>
</evidence>
<dbReference type="STRING" id="1499966.U14_03306"/>
<evidence type="ECO:0000256" key="2">
    <source>
        <dbReference type="ARBA" id="ARBA00022475"/>
    </source>
</evidence>
<dbReference type="AlphaFoldDB" id="A0A081BNU3"/>
<dbReference type="GO" id="GO:0022857">
    <property type="term" value="F:transmembrane transporter activity"/>
    <property type="evidence" value="ECO:0007669"/>
    <property type="project" value="InterPro"/>
</dbReference>
<feature type="transmembrane region" description="Helical" evidence="6">
    <location>
        <begin position="238"/>
        <end position="257"/>
    </location>
</feature>
<sequence length="349" mass="37776">MEQIKKFIERAGLPRVVIGILLLVLFSLAPTAQVRIDTSLNDIVKRFAMNATLALAMVPMVQSGCGLNFGIPIGIVAGLLGSTVAMNAGLQGWFGFGAAMLLTILLGALFGYGYGLILNRVKGEEMTIALYVGFSIVSFMCIWWLLLPYKNPVMIWGYGGEGLRTTITTEGYWLNILDDFLAFRIGRYFKFPTGSILFIALLCGMVWAFFHTKTGTAVTAVGSNPDFARASGVSIDRMRMHSVIMSTVLGGIGILMYQQSYGFIQLYLGPLYMSFPAVAALLIGGASIHKATITNVVVGTLLYQGIVAMTPSVINSLIQSDISDVIRIISTHGIILYALTMSISHKGKK</sequence>
<dbReference type="GO" id="GO:0005886">
    <property type="term" value="C:plasma membrane"/>
    <property type="evidence" value="ECO:0007669"/>
    <property type="project" value="UniProtKB-SubCell"/>
</dbReference>
<dbReference type="PANTHER" id="PTHR32196">
    <property type="entry name" value="ABC TRANSPORTER PERMEASE PROTEIN YPHD-RELATED-RELATED"/>
    <property type="match status" value="1"/>
</dbReference>
<dbReference type="Proteomes" id="UP000030700">
    <property type="component" value="Unassembled WGS sequence"/>
</dbReference>
<keyword evidence="8" id="KW-1185">Reference proteome</keyword>
<feature type="transmembrane region" description="Helical" evidence="6">
    <location>
        <begin position="67"/>
        <end position="86"/>
    </location>
</feature>
<gene>
    <name evidence="7" type="ORF">U14_03306</name>
</gene>
<evidence type="ECO:0000256" key="5">
    <source>
        <dbReference type="ARBA" id="ARBA00023136"/>
    </source>
</evidence>
<organism evidence="7">
    <name type="scientific">Candidatus Moduliflexus flocculans</name>
    <dbReference type="NCBI Taxonomy" id="1499966"/>
    <lineage>
        <taxon>Bacteria</taxon>
        <taxon>Candidatus Moduliflexota</taxon>
        <taxon>Candidatus Moduliflexia</taxon>
        <taxon>Candidatus Moduliflexales</taxon>
        <taxon>Candidatus Moduliflexaceae</taxon>
    </lineage>
</organism>
<feature type="transmembrane region" description="Helical" evidence="6">
    <location>
        <begin position="128"/>
        <end position="146"/>
    </location>
</feature>
<accession>A0A081BNU3</accession>
<dbReference type="PANTHER" id="PTHR32196:SF15">
    <property type="entry name" value="SUGAR ABC TRANSPORTER PERMEASE PROTEIN"/>
    <property type="match status" value="1"/>
</dbReference>
<dbReference type="EMBL" id="DF820458">
    <property type="protein sequence ID" value="GAK52059.1"/>
    <property type="molecule type" value="Genomic_DNA"/>
</dbReference>